<organism evidence="1 2">
    <name type="scientific">Helicobacter heilmannii</name>
    <dbReference type="NCBI Taxonomy" id="35817"/>
    <lineage>
        <taxon>Bacteria</taxon>
        <taxon>Pseudomonadati</taxon>
        <taxon>Campylobacterota</taxon>
        <taxon>Epsilonproteobacteria</taxon>
        <taxon>Campylobacterales</taxon>
        <taxon>Helicobacteraceae</taxon>
        <taxon>Helicobacter</taxon>
    </lineage>
</organism>
<evidence type="ECO:0000313" key="1">
    <source>
        <dbReference type="EMBL" id="CRI34116.1"/>
    </source>
</evidence>
<dbReference type="GeneID" id="76196719"/>
<proteinExistence type="predicted"/>
<dbReference type="AlphaFoldDB" id="A0A0K2Y4P9"/>
<reference evidence="2" key="1">
    <citation type="submission" date="2014-12" db="EMBL/GenBank/DDBJ databases">
        <authorList>
            <person name="Smet A."/>
        </authorList>
    </citation>
    <scope>NUCLEOTIDE SEQUENCE [LARGE SCALE GENOMIC DNA]</scope>
</reference>
<sequence length="63" mass="7114">MHNTKKTTITIVVETITTIMGMNITITMDMKDTETNFYLPAMPGHPKHLQFVVYWSGACSGHE</sequence>
<evidence type="ECO:0000313" key="2">
    <source>
        <dbReference type="Proteomes" id="UP000046090"/>
    </source>
</evidence>
<name>A0A0K2Y4P9_HELHE</name>
<gene>
    <name evidence="1" type="ORF">HHE01_09620</name>
</gene>
<dbReference type="EMBL" id="CDMK01000001">
    <property type="protein sequence ID" value="CRI34116.1"/>
    <property type="molecule type" value="Genomic_DNA"/>
</dbReference>
<keyword evidence="2" id="KW-1185">Reference proteome</keyword>
<dbReference type="RefSeq" id="WP_015106202.1">
    <property type="nucleotide sequence ID" value="NZ_AP026684.1"/>
</dbReference>
<accession>A0A0K2Y4P9</accession>
<dbReference type="Proteomes" id="UP000046090">
    <property type="component" value="Unassembled WGS sequence"/>
</dbReference>
<protein>
    <submittedName>
        <fullName evidence="1">Uncharacterized protein</fullName>
    </submittedName>
</protein>